<organism evidence="2 3">
    <name type="scientific">Klebsormidium nitens</name>
    <name type="common">Green alga</name>
    <name type="synonym">Ulothrix nitens</name>
    <dbReference type="NCBI Taxonomy" id="105231"/>
    <lineage>
        <taxon>Eukaryota</taxon>
        <taxon>Viridiplantae</taxon>
        <taxon>Streptophyta</taxon>
        <taxon>Klebsormidiophyceae</taxon>
        <taxon>Klebsormidiales</taxon>
        <taxon>Klebsormidiaceae</taxon>
        <taxon>Klebsormidium</taxon>
    </lineage>
</organism>
<dbReference type="InterPro" id="IPR036047">
    <property type="entry name" value="F-box-like_dom_sf"/>
</dbReference>
<dbReference type="OrthoDB" id="435188at2759"/>
<dbReference type="EMBL" id="DF236954">
    <property type="protein sequence ID" value="GAQ77911.1"/>
    <property type="molecule type" value="Genomic_DNA"/>
</dbReference>
<gene>
    <name evidence="2" type="ORF">KFL_000050470</name>
</gene>
<accession>A0A1Y1HLR0</accession>
<dbReference type="SUPFAM" id="SSF81383">
    <property type="entry name" value="F-box domain"/>
    <property type="match status" value="1"/>
</dbReference>
<dbReference type="AlphaFoldDB" id="A0A1Y1HLR0"/>
<evidence type="ECO:0000259" key="1">
    <source>
        <dbReference type="PROSITE" id="PS50181"/>
    </source>
</evidence>
<sequence length="213" mass="23589">MTLSVGAGATRAAENGSALHELPLDVLAIILSKLAVQDPPSFIDATYACRTFQNIASDEQLSLWKKMFHEREQFPAECSEAKAFEDAIKGFSGYRNLVIVRWEKQKKKELSSVKSKSAEGNACPQIRLLFLVKSLQKRIILWGVANQEAMEPGPVRQRTLGSNQETAFDFNSLESRLKLASRNAGMELGLANISTKAEKSSFGRVRKARRNGS</sequence>
<evidence type="ECO:0000313" key="3">
    <source>
        <dbReference type="Proteomes" id="UP000054558"/>
    </source>
</evidence>
<feature type="domain" description="F-box" evidence="1">
    <location>
        <begin position="16"/>
        <end position="67"/>
    </location>
</feature>
<proteinExistence type="predicted"/>
<dbReference type="Proteomes" id="UP000054558">
    <property type="component" value="Unassembled WGS sequence"/>
</dbReference>
<reference evidence="2 3" key="1">
    <citation type="journal article" date="2014" name="Nat. Commun.">
        <title>Klebsormidium flaccidum genome reveals primary factors for plant terrestrial adaptation.</title>
        <authorList>
            <person name="Hori K."/>
            <person name="Maruyama F."/>
            <person name="Fujisawa T."/>
            <person name="Togashi T."/>
            <person name="Yamamoto N."/>
            <person name="Seo M."/>
            <person name="Sato S."/>
            <person name="Yamada T."/>
            <person name="Mori H."/>
            <person name="Tajima N."/>
            <person name="Moriyama T."/>
            <person name="Ikeuchi M."/>
            <person name="Watanabe M."/>
            <person name="Wada H."/>
            <person name="Kobayashi K."/>
            <person name="Saito M."/>
            <person name="Masuda T."/>
            <person name="Sasaki-Sekimoto Y."/>
            <person name="Mashiguchi K."/>
            <person name="Awai K."/>
            <person name="Shimojima M."/>
            <person name="Masuda S."/>
            <person name="Iwai M."/>
            <person name="Nobusawa T."/>
            <person name="Narise T."/>
            <person name="Kondo S."/>
            <person name="Saito H."/>
            <person name="Sato R."/>
            <person name="Murakawa M."/>
            <person name="Ihara Y."/>
            <person name="Oshima-Yamada Y."/>
            <person name="Ohtaka K."/>
            <person name="Satoh M."/>
            <person name="Sonobe K."/>
            <person name="Ishii M."/>
            <person name="Ohtani R."/>
            <person name="Kanamori-Sato M."/>
            <person name="Honoki R."/>
            <person name="Miyazaki D."/>
            <person name="Mochizuki H."/>
            <person name="Umetsu J."/>
            <person name="Higashi K."/>
            <person name="Shibata D."/>
            <person name="Kamiya Y."/>
            <person name="Sato N."/>
            <person name="Nakamura Y."/>
            <person name="Tabata S."/>
            <person name="Ida S."/>
            <person name="Kurokawa K."/>
            <person name="Ohta H."/>
        </authorList>
    </citation>
    <scope>NUCLEOTIDE SEQUENCE [LARGE SCALE GENOMIC DNA]</scope>
    <source>
        <strain evidence="2 3">NIES-2285</strain>
    </source>
</reference>
<dbReference type="InterPro" id="IPR001810">
    <property type="entry name" value="F-box_dom"/>
</dbReference>
<protein>
    <recommendedName>
        <fullName evidence="1">F-box domain-containing protein</fullName>
    </recommendedName>
</protein>
<evidence type="ECO:0000313" key="2">
    <source>
        <dbReference type="EMBL" id="GAQ77911.1"/>
    </source>
</evidence>
<dbReference type="Gene3D" id="1.20.1280.50">
    <property type="match status" value="1"/>
</dbReference>
<dbReference type="PROSITE" id="PS50181">
    <property type="entry name" value="FBOX"/>
    <property type="match status" value="1"/>
</dbReference>
<keyword evidence="3" id="KW-1185">Reference proteome</keyword>
<name>A0A1Y1HLR0_KLENI</name>